<evidence type="ECO:0000256" key="2">
    <source>
        <dbReference type="ARBA" id="ARBA00023125"/>
    </source>
</evidence>
<dbReference type="STRING" id="1166018.FAES_4658"/>
<dbReference type="GO" id="GO:0043565">
    <property type="term" value="F:sequence-specific DNA binding"/>
    <property type="evidence" value="ECO:0007669"/>
    <property type="project" value="InterPro"/>
</dbReference>
<gene>
    <name evidence="5" type="ORF">FAES_4658</name>
</gene>
<evidence type="ECO:0000313" key="5">
    <source>
        <dbReference type="EMBL" id="CCH02657.1"/>
    </source>
</evidence>
<evidence type="ECO:0000313" key="6">
    <source>
        <dbReference type="Proteomes" id="UP000011058"/>
    </source>
</evidence>
<dbReference type="OrthoDB" id="642439at2"/>
<keyword evidence="2" id="KW-0238">DNA-binding</keyword>
<evidence type="ECO:0000259" key="4">
    <source>
        <dbReference type="PROSITE" id="PS01124"/>
    </source>
</evidence>
<dbReference type="InterPro" id="IPR018060">
    <property type="entry name" value="HTH_AraC"/>
</dbReference>
<dbReference type="AlphaFoldDB" id="I0KEV4"/>
<dbReference type="SMART" id="SM00342">
    <property type="entry name" value="HTH_ARAC"/>
    <property type="match status" value="1"/>
</dbReference>
<dbReference type="InterPro" id="IPR009057">
    <property type="entry name" value="Homeodomain-like_sf"/>
</dbReference>
<evidence type="ECO:0000256" key="3">
    <source>
        <dbReference type="ARBA" id="ARBA00023163"/>
    </source>
</evidence>
<reference evidence="5 6" key="1">
    <citation type="journal article" date="2012" name="J. Bacteriol.">
        <title>Genome Sequence of Fibrella aestuarina BUZ 2T, a Filamentous Marine Bacterium.</title>
        <authorList>
            <person name="Filippini M."/>
            <person name="Qi W."/>
            <person name="Blom J."/>
            <person name="Goesmann A."/>
            <person name="Smits T.H."/>
            <person name="Bagheri H.C."/>
        </authorList>
    </citation>
    <scope>NUCLEOTIDE SEQUENCE [LARGE SCALE GENOMIC DNA]</scope>
    <source>
        <strain evidence="6">BUZ 2T</strain>
    </source>
</reference>
<dbReference type="KEGG" id="fae:FAES_4658"/>
<sequence>MSFYTDQLTKLTEQLYANADQTARVVRARRFIDTHFAEPLTLVDIAAAACCSPYHFSREFKRHYGLTPLHYLTDKRMAEARRLLNANRPVAEVCGAVGYESLGTFSTLVKKRMGQSPGTLKRARMKK</sequence>
<dbReference type="GO" id="GO:0003700">
    <property type="term" value="F:DNA-binding transcription factor activity"/>
    <property type="evidence" value="ECO:0007669"/>
    <property type="project" value="InterPro"/>
</dbReference>
<keyword evidence="3" id="KW-0804">Transcription</keyword>
<accession>I0KEV4</accession>
<organism evidence="5 6">
    <name type="scientific">Fibrella aestuarina BUZ 2</name>
    <dbReference type="NCBI Taxonomy" id="1166018"/>
    <lineage>
        <taxon>Bacteria</taxon>
        <taxon>Pseudomonadati</taxon>
        <taxon>Bacteroidota</taxon>
        <taxon>Cytophagia</taxon>
        <taxon>Cytophagales</taxon>
        <taxon>Spirosomataceae</taxon>
        <taxon>Fibrella</taxon>
    </lineage>
</organism>
<dbReference type="Pfam" id="PF12833">
    <property type="entry name" value="HTH_18"/>
    <property type="match status" value="1"/>
</dbReference>
<dbReference type="RefSeq" id="WP_015333756.1">
    <property type="nucleotide sequence ID" value="NC_020054.1"/>
</dbReference>
<proteinExistence type="predicted"/>
<dbReference type="PANTHER" id="PTHR46796">
    <property type="entry name" value="HTH-TYPE TRANSCRIPTIONAL ACTIVATOR RHAS-RELATED"/>
    <property type="match status" value="1"/>
</dbReference>
<dbReference type="PROSITE" id="PS01124">
    <property type="entry name" value="HTH_ARAC_FAMILY_2"/>
    <property type="match status" value="1"/>
</dbReference>
<protein>
    <submittedName>
        <fullName evidence="5">Transcriptional regulator, AraC family</fullName>
    </submittedName>
</protein>
<feature type="domain" description="HTH araC/xylS-type" evidence="4">
    <location>
        <begin position="26"/>
        <end position="123"/>
    </location>
</feature>
<dbReference type="PATRIC" id="fig|1166018.3.peg.1625"/>
<keyword evidence="6" id="KW-1185">Reference proteome</keyword>
<dbReference type="eggNOG" id="COG2207">
    <property type="taxonomic scope" value="Bacteria"/>
</dbReference>
<dbReference type="SUPFAM" id="SSF46689">
    <property type="entry name" value="Homeodomain-like"/>
    <property type="match status" value="2"/>
</dbReference>
<evidence type="ECO:0000256" key="1">
    <source>
        <dbReference type="ARBA" id="ARBA00023015"/>
    </source>
</evidence>
<dbReference type="Proteomes" id="UP000011058">
    <property type="component" value="Chromosome"/>
</dbReference>
<name>I0KEV4_9BACT</name>
<dbReference type="HOGENOM" id="CLU_000445_81_14_10"/>
<dbReference type="Gene3D" id="1.10.10.60">
    <property type="entry name" value="Homeodomain-like"/>
    <property type="match status" value="2"/>
</dbReference>
<dbReference type="InterPro" id="IPR050204">
    <property type="entry name" value="AraC_XylS_family_regulators"/>
</dbReference>
<dbReference type="EMBL" id="HE796683">
    <property type="protein sequence ID" value="CCH02657.1"/>
    <property type="molecule type" value="Genomic_DNA"/>
</dbReference>
<keyword evidence="1" id="KW-0805">Transcription regulation</keyword>